<evidence type="ECO:0000313" key="1">
    <source>
        <dbReference type="EMBL" id="KFM77041.1"/>
    </source>
</evidence>
<accession>A0A087UI52</accession>
<name>A0A087UI52_STEMI</name>
<keyword evidence="2" id="KW-1185">Reference proteome</keyword>
<protein>
    <submittedName>
        <fullName evidence="1">Uncharacterized protein</fullName>
    </submittedName>
</protein>
<feature type="non-terminal residue" evidence="1">
    <location>
        <position position="58"/>
    </location>
</feature>
<reference evidence="1 2" key="1">
    <citation type="submission" date="2013-11" db="EMBL/GenBank/DDBJ databases">
        <title>Genome sequencing of Stegodyphus mimosarum.</title>
        <authorList>
            <person name="Bechsgaard J."/>
        </authorList>
    </citation>
    <scope>NUCLEOTIDE SEQUENCE [LARGE SCALE GENOMIC DNA]</scope>
</reference>
<sequence length="58" mass="6865">MKTLRKIKIPNALEGFEEYCKWKDRLKVMKTMTTVMMAMTYKLSQKKQLAVPEVLNDL</sequence>
<dbReference type="EMBL" id="KK119903">
    <property type="protein sequence ID" value="KFM77041.1"/>
    <property type="molecule type" value="Genomic_DNA"/>
</dbReference>
<dbReference type="Proteomes" id="UP000054359">
    <property type="component" value="Unassembled WGS sequence"/>
</dbReference>
<dbReference type="AlphaFoldDB" id="A0A087UI52"/>
<gene>
    <name evidence="1" type="ORF">X975_05461</name>
</gene>
<evidence type="ECO:0000313" key="2">
    <source>
        <dbReference type="Proteomes" id="UP000054359"/>
    </source>
</evidence>
<organism evidence="1 2">
    <name type="scientific">Stegodyphus mimosarum</name>
    <name type="common">African social velvet spider</name>
    <dbReference type="NCBI Taxonomy" id="407821"/>
    <lineage>
        <taxon>Eukaryota</taxon>
        <taxon>Metazoa</taxon>
        <taxon>Ecdysozoa</taxon>
        <taxon>Arthropoda</taxon>
        <taxon>Chelicerata</taxon>
        <taxon>Arachnida</taxon>
        <taxon>Araneae</taxon>
        <taxon>Araneomorphae</taxon>
        <taxon>Entelegynae</taxon>
        <taxon>Eresoidea</taxon>
        <taxon>Eresidae</taxon>
        <taxon>Stegodyphus</taxon>
    </lineage>
</organism>
<proteinExistence type="predicted"/>